<organism evidence="6 7">
    <name type="scientific">Eggerthella guodeyinii</name>
    <dbReference type="NCBI Taxonomy" id="2690837"/>
    <lineage>
        <taxon>Bacteria</taxon>
        <taxon>Bacillati</taxon>
        <taxon>Actinomycetota</taxon>
        <taxon>Coriobacteriia</taxon>
        <taxon>Eggerthellales</taxon>
        <taxon>Eggerthellaceae</taxon>
        <taxon>Eggerthella</taxon>
    </lineage>
</organism>
<protein>
    <recommendedName>
        <fullName evidence="5">HTH luxR-type domain-containing protein</fullName>
    </recommendedName>
</protein>
<feature type="domain" description="HTH luxR-type" evidence="5">
    <location>
        <begin position="406"/>
        <end position="474"/>
    </location>
</feature>
<feature type="transmembrane region" description="Helical" evidence="4">
    <location>
        <begin position="20"/>
        <end position="39"/>
    </location>
</feature>
<dbReference type="SMART" id="SM00421">
    <property type="entry name" value="HTH_LUXR"/>
    <property type="match status" value="1"/>
</dbReference>
<dbReference type="InterPro" id="IPR036259">
    <property type="entry name" value="MFS_trans_sf"/>
</dbReference>
<keyword evidence="4" id="KW-1133">Transmembrane helix</keyword>
<dbReference type="AlphaFoldDB" id="A0A6N7RPK1"/>
<dbReference type="RefSeq" id="WP_154333454.1">
    <property type="nucleotide sequence ID" value="NZ_VTFY01000007.1"/>
</dbReference>
<dbReference type="EMBL" id="VTFY01000007">
    <property type="protein sequence ID" value="MRX82598.1"/>
    <property type="molecule type" value="Genomic_DNA"/>
</dbReference>
<dbReference type="PRINTS" id="PR00038">
    <property type="entry name" value="HTHLUXR"/>
</dbReference>
<accession>A0A6N7RPK1</accession>
<feature type="transmembrane region" description="Helical" evidence="4">
    <location>
        <begin position="204"/>
        <end position="222"/>
    </location>
</feature>
<feature type="transmembrane region" description="Helical" evidence="4">
    <location>
        <begin position="107"/>
        <end position="127"/>
    </location>
</feature>
<feature type="transmembrane region" description="Helical" evidence="4">
    <location>
        <begin position="82"/>
        <end position="101"/>
    </location>
</feature>
<keyword evidence="1" id="KW-0805">Transcription regulation</keyword>
<feature type="transmembrane region" description="Helical" evidence="4">
    <location>
        <begin position="263"/>
        <end position="281"/>
    </location>
</feature>
<keyword evidence="4" id="KW-0812">Transmembrane</keyword>
<dbReference type="Proteomes" id="UP000438093">
    <property type="component" value="Unassembled WGS sequence"/>
</dbReference>
<dbReference type="InterPro" id="IPR000792">
    <property type="entry name" value="Tscrpt_reg_LuxR_C"/>
</dbReference>
<dbReference type="InterPro" id="IPR036388">
    <property type="entry name" value="WH-like_DNA-bd_sf"/>
</dbReference>
<dbReference type="Pfam" id="PF00196">
    <property type="entry name" value="GerE"/>
    <property type="match status" value="1"/>
</dbReference>
<dbReference type="SUPFAM" id="SSF103473">
    <property type="entry name" value="MFS general substrate transporter"/>
    <property type="match status" value="1"/>
</dbReference>
<keyword evidence="7" id="KW-1185">Reference proteome</keyword>
<sequence length="475" mass="52358">MESTGIGTSKHGSMLGFGRLLGFGYFQAWICFAAINPVMFSRSSFYVTGSLYITLLLSGFLCASILLLVLTNALRPIFDQPAFLLVSSLIAGLGTLLMGFTSTGDSYLTIAGIVLADFGTAALMMYWGKLWSVINTDRMSLHLIVSSLFAVVLYIVFAALPTEALAVAIAILPLASAVTLTRCSDEPRRRSDEHADIPPSIWKLLSAIVTIPIAYSLMRALFLQDSLSLFGESYRNVMAAFAGFAIIMAVIVLGRGKPYVGRMYRFALTLVLFSLVSLFALPDGFKWLVSAAMMLGYSVFCELVWLMQPEIRLRVGKRLDIKLFGWNRIVVHISAFAGIVLGNWLLHQSWLTDSAITVGCMIMTLLVVTVAVNAVSEQDFMSFVNPIKVEQPEATLAASEIDIAANCERLAAEYGLSKRELDVLLLLARGRSLPYIEEQLFISNSTVRTHTRNIYRKLNVHTRQTLLSLVESRGR</sequence>
<feature type="transmembrane region" description="Helical" evidence="4">
    <location>
        <begin position="287"/>
        <end position="308"/>
    </location>
</feature>
<feature type="transmembrane region" description="Helical" evidence="4">
    <location>
        <begin position="139"/>
        <end position="158"/>
    </location>
</feature>
<dbReference type="PANTHER" id="PTHR44688">
    <property type="entry name" value="DNA-BINDING TRANSCRIPTIONAL ACTIVATOR DEVR_DOSR"/>
    <property type="match status" value="1"/>
</dbReference>
<dbReference type="Gene3D" id="1.10.10.10">
    <property type="entry name" value="Winged helix-like DNA-binding domain superfamily/Winged helix DNA-binding domain"/>
    <property type="match status" value="1"/>
</dbReference>
<keyword evidence="3" id="KW-0804">Transcription</keyword>
<evidence type="ECO:0000313" key="7">
    <source>
        <dbReference type="Proteomes" id="UP000438093"/>
    </source>
</evidence>
<evidence type="ECO:0000313" key="6">
    <source>
        <dbReference type="EMBL" id="MRX82598.1"/>
    </source>
</evidence>
<feature type="transmembrane region" description="Helical" evidence="4">
    <location>
        <begin position="234"/>
        <end position="254"/>
    </location>
</feature>
<feature type="transmembrane region" description="Helical" evidence="4">
    <location>
        <begin position="164"/>
        <end position="183"/>
    </location>
</feature>
<dbReference type="GO" id="GO:0006355">
    <property type="term" value="P:regulation of DNA-templated transcription"/>
    <property type="evidence" value="ECO:0007669"/>
    <property type="project" value="InterPro"/>
</dbReference>
<dbReference type="PROSITE" id="PS50043">
    <property type="entry name" value="HTH_LUXR_2"/>
    <property type="match status" value="1"/>
</dbReference>
<evidence type="ECO:0000259" key="5">
    <source>
        <dbReference type="PROSITE" id="PS50043"/>
    </source>
</evidence>
<keyword evidence="2" id="KW-0238">DNA-binding</keyword>
<reference evidence="7" key="1">
    <citation type="submission" date="2019-08" db="EMBL/GenBank/DDBJ databases">
        <title>Arthrobacter sp. nov., isolated from plateau pika and Tibetan wild ass.</title>
        <authorList>
            <person name="Ge Y."/>
        </authorList>
    </citation>
    <scope>NUCLEOTIDE SEQUENCE [LARGE SCALE GENOMIC DNA]</scope>
    <source>
        <strain evidence="7">HF-4214</strain>
    </source>
</reference>
<dbReference type="SUPFAM" id="SSF46894">
    <property type="entry name" value="C-terminal effector domain of the bipartite response regulators"/>
    <property type="match status" value="1"/>
</dbReference>
<keyword evidence="4" id="KW-0472">Membrane</keyword>
<dbReference type="InterPro" id="IPR016032">
    <property type="entry name" value="Sig_transdc_resp-reg_C-effctor"/>
</dbReference>
<feature type="transmembrane region" description="Helical" evidence="4">
    <location>
        <begin position="329"/>
        <end position="350"/>
    </location>
</feature>
<feature type="transmembrane region" description="Helical" evidence="4">
    <location>
        <begin position="51"/>
        <end position="70"/>
    </location>
</feature>
<evidence type="ECO:0000256" key="4">
    <source>
        <dbReference type="SAM" id="Phobius"/>
    </source>
</evidence>
<dbReference type="Gene3D" id="1.20.1250.20">
    <property type="entry name" value="MFS general substrate transporter like domains"/>
    <property type="match status" value="1"/>
</dbReference>
<dbReference type="PANTHER" id="PTHR44688:SF16">
    <property type="entry name" value="DNA-BINDING TRANSCRIPTIONAL ACTIVATOR DEVR_DOSR"/>
    <property type="match status" value="1"/>
</dbReference>
<gene>
    <name evidence="6" type="ORF">GJG86_08830</name>
</gene>
<evidence type="ECO:0000256" key="1">
    <source>
        <dbReference type="ARBA" id="ARBA00023015"/>
    </source>
</evidence>
<proteinExistence type="predicted"/>
<feature type="transmembrane region" description="Helical" evidence="4">
    <location>
        <begin position="356"/>
        <end position="375"/>
    </location>
</feature>
<evidence type="ECO:0000256" key="2">
    <source>
        <dbReference type="ARBA" id="ARBA00023125"/>
    </source>
</evidence>
<evidence type="ECO:0000256" key="3">
    <source>
        <dbReference type="ARBA" id="ARBA00023163"/>
    </source>
</evidence>
<dbReference type="CDD" id="cd06170">
    <property type="entry name" value="LuxR_C_like"/>
    <property type="match status" value="1"/>
</dbReference>
<comment type="caution">
    <text evidence="6">The sequence shown here is derived from an EMBL/GenBank/DDBJ whole genome shotgun (WGS) entry which is preliminary data.</text>
</comment>
<name>A0A6N7RPK1_9ACTN</name>
<dbReference type="GO" id="GO:0003677">
    <property type="term" value="F:DNA binding"/>
    <property type="evidence" value="ECO:0007669"/>
    <property type="project" value="UniProtKB-KW"/>
</dbReference>